<dbReference type="AlphaFoldDB" id="A0A2V3ZYV5"/>
<reference evidence="3 4" key="1">
    <citation type="submission" date="2018-05" db="EMBL/GenBank/DDBJ databases">
        <title>Marinifilum breve JC075T sp. nov., a marine bacterium isolated from Yongle Blue Hole in the South China Sea.</title>
        <authorList>
            <person name="Fu T."/>
        </authorList>
    </citation>
    <scope>NUCLEOTIDE SEQUENCE [LARGE SCALE GENOMIC DNA]</scope>
    <source>
        <strain evidence="3 4">JC075</strain>
    </source>
</reference>
<gene>
    <name evidence="3" type="ORF">DF185_09220</name>
</gene>
<dbReference type="InterPro" id="IPR005094">
    <property type="entry name" value="Endonuclease_MobA/VirD2"/>
</dbReference>
<feature type="compositionally biased region" description="Basic and acidic residues" evidence="1">
    <location>
        <begin position="496"/>
        <end position="506"/>
    </location>
</feature>
<dbReference type="RefSeq" id="WP_110360448.1">
    <property type="nucleotide sequence ID" value="NZ_QFLI01000003.1"/>
</dbReference>
<name>A0A2V3ZYV5_9BACT</name>
<sequence length="506" mass="58688">MIGRITTGKDIKGLLEYLFKDDSEILQKTVLSDGVDRITWEFNMLSQCNPRIEKPIKHFVLSFAKSDEEKLDNEKLIEIADKYLEDMGYMKNQYVMVRHNDTERLHVHIAVNRIGLDVKCVADSFEKVRSRNILRQLEKQYDLEQTAEVGKGKEMLLLSSESFFENGSKNEKYILNNELTKQGKSNLAKTVFRTLKSEKSTNFEDFKNSLMKKNIGLEFKNSGKVICFEFKGINVNGGELYKKLSKYNIEQEFRANILSDLRNCLKESLNRNYKGRDDFFEAIEKMGILIRMNKSKNGYSFLYKGESFKASVVDRKITLSKINDTIEISNKENAKDYIFEVIKKFEKNRTLIDFNEFIKDNGIVFYNGNDKESKFLYNEIEVKESELRGVNMSKILSTHKLKGIITEAIEYSTSLDDFIDYLNEKSIKVEIGDEKLLYQFGGFEIDAGKESLTDFIESRFAQNLPEIQNDKIQNKSIPINTGSVDLGEKSDEEEEEIKRRNKGMEI</sequence>
<evidence type="ECO:0000256" key="1">
    <source>
        <dbReference type="SAM" id="MobiDB-lite"/>
    </source>
</evidence>
<dbReference type="Proteomes" id="UP000248079">
    <property type="component" value="Unassembled WGS sequence"/>
</dbReference>
<dbReference type="OrthoDB" id="1525197at2"/>
<dbReference type="Pfam" id="PF03432">
    <property type="entry name" value="Relaxase"/>
    <property type="match status" value="1"/>
</dbReference>
<accession>A0A2V3ZYV5</accession>
<feature type="region of interest" description="Disordered" evidence="1">
    <location>
        <begin position="478"/>
        <end position="506"/>
    </location>
</feature>
<dbReference type="EMBL" id="QFLI01000003">
    <property type="protein sequence ID" value="PXY01639.1"/>
    <property type="molecule type" value="Genomic_DNA"/>
</dbReference>
<evidence type="ECO:0000313" key="4">
    <source>
        <dbReference type="Proteomes" id="UP000248079"/>
    </source>
</evidence>
<evidence type="ECO:0000313" key="3">
    <source>
        <dbReference type="EMBL" id="PXY01639.1"/>
    </source>
</evidence>
<evidence type="ECO:0000259" key="2">
    <source>
        <dbReference type="Pfam" id="PF03432"/>
    </source>
</evidence>
<keyword evidence="4" id="KW-1185">Reference proteome</keyword>
<proteinExistence type="predicted"/>
<feature type="domain" description="MobA/VirD2-like nuclease" evidence="2">
    <location>
        <begin position="21"/>
        <end position="143"/>
    </location>
</feature>
<comment type="caution">
    <text evidence="3">The sequence shown here is derived from an EMBL/GenBank/DDBJ whole genome shotgun (WGS) entry which is preliminary data.</text>
</comment>
<organism evidence="3 4">
    <name type="scientific">Marinifilum breve</name>
    <dbReference type="NCBI Taxonomy" id="2184082"/>
    <lineage>
        <taxon>Bacteria</taxon>
        <taxon>Pseudomonadati</taxon>
        <taxon>Bacteroidota</taxon>
        <taxon>Bacteroidia</taxon>
        <taxon>Marinilabiliales</taxon>
        <taxon>Marinifilaceae</taxon>
    </lineage>
</organism>
<protein>
    <recommendedName>
        <fullName evidence="2">MobA/VirD2-like nuclease domain-containing protein</fullName>
    </recommendedName>
</protein>